<dbReference type="AlphaFoldDB" id="A0A0M3HNC8"/>
<name>A0A0M3HNC8_ASCLU</name>
<proteinExistence type="predicted"/>
<dbReference type="WBParaSite" id="ALUE_0000316901-mRNA-1">
    <property type="protein sequence ID" value="ALUE_0000316901-mRNA-1"/>
    <property type="gene ID" value="ALUE_0000316901"/>
</dbReference>
<reference evidence="2" key="1">
    <citation type="submission" date="2017-02" db="UniProtKB">
        <authorList>
            <consortium name="WormBaseParasite"/>
        </authorList>
    </citation>
    <scope>IDENTIFICATION</scope>
</reference>
<organism evidence="1 2">
    <name type="scientific">Ascaris lumbricoides</name>
    <name type="common">Giant roundworm</name>
    <dbReference type="NCBI Taxonomy" id="6252"/>
    <lineage>
        <taxon>Eukaryota</taxon>
        <taxon>Metazoa</taxon>
        <taxon>Ecdysozoa</taxon>
        <taxon>Nematoda</taxon>
        <taxon>Chromadorea</taxon>
        <taxon>Rhabditida</taxon>
        <taxon>Spirurina</taxon>
        <taxon>Ascaridomorpha</taxon>
        <taxon>Ascaridoidea</taxon>
        <taxon>Ascarididae</taxon>
        <taxon>Ascaris</taxon>
    </lineage>
</organism>
<accession>A0A0M3HNC8</accession>
<keyword evidence="1" id="KW-1185">Reference proteome</keyword>
<dbReference type="Proteomes" id="UP000036681">
    <property type="component" value="Unplaced"/>
</dbReference>
<evidence type="ECO:0000313" key="1">
    <source>
        <dbReference type="Proteomes" id="UP000036681"/>
    </source>
</evidence>
<protein>
    <submittedName>
        <fullName evidence="2">Uncharacterized protein</fullName>
    </submittedName>
</protein>
<sequence>MTKTSRNRRACEVQPETFSVSKDGLDGRMWAGAASSNVASTGQTRSYSRVIRKSEGGLVMCVSHARVMLPDSVLYFPLLSLTAYSISPLLFQEMCNFSHLSHKLQ</sequence>
<evidence type="ECO:0000313" key="2">
    <source>
        <dbReference type="WBParaSite" id="ALUE_0000316901-mRNA-1"/>
    </source>
</evidence>